<name>A0AAV7IFK7_COTGL</name>
<feature type="compositionally biased region" description="Polar residues" evidence="1">
    <location>
        <begin position="139"/>
        <end position="148"/>
    </location>
</feature>
<reference evidence="2 3" key="1">
    <citation type="journal article" date="2021" name="J. Hered.">
        <title>A chromosome-level genome assembly of the parasitoid wasp, Cotesia glomerata (Hymenoptera: Braconidae).</title>
        <authorList>
            <person name="Pinto B.J."/>
            <person name="Weis J.J."/>
            <person name="Gamble T."/>
            <person name="Ode P.J."/>
            <person name="Paul R."/>
            <person name="Zaspel J.M."/>
        </authorList>
    </citation>
    <scope>NUCLEOTIDE SEQUENCE [LARGE SCALE GENOMIC DNA]</scope>
    <source>
        <strain evidence="2">CgM1</strain>
    </source>
</reference>
<dbReference type="EMBL" id="JAHXZJ010001492">
    <property type="protein sequence ID" value="KAH0551913.1"/>
    <property type="molecule type" value="Genomic_DNA"/>
</dbReference>
<feature type="region of interest" description="Disordered" evidence="1">
    <location>
        <begin position="185"/>
        <end position="214"/>
    </location>
</feature>
<comment type="caution">
    <text evidence="2">The sequence shown here is derived from an EMBL/GenBank/DDBJ whole genome shotgun (WGS) entry which is preliminary data.</text>
</comment>
<feature type="compositionally biased region" description="Low complexity" evidence="1">
    <location>
        <begin position="102"/>
        <end position="131"/>
    </location>
</feature>
<sequence>MGPNLDYTGYGPRSIKLILDSKQCEERESWNEERRHIHHFGPSSDDQFVMVVEYDNCAAQDYPHRKATVTKVPLNDMRRYHRYHPVHANSNANQIRRTLDENSNVNTNVNTNSNRRSLDDNSNVNTNVNTNQFRRSLDDNSNVNTNMRRSLDENTNVNINTNNLGGDGDGAAISLNDHEVNIEARRSHESNGSRRYGNHNHVPNPNSKSRRNSRNQLNSLYGHQRRNSQGLRRNVLVENKGQRVEVDDNEANVYVEHAADDIDDLAP</sequence>
<organism evidence="2 3">
    <name type="scientific">Cotesia glomerata</name>
    <name type="common">Lepidopteran parasitic wasp</name>
    <name type="synonym">Apanteles glomeratus</name>
    <dbReference type="NCBI Taxonomy" id="32391"/>
    <lineage>
        <taxon>Eukaryota</taxon>
        <taxon>Metazoa</taxon>
        <taxon>Ecdysozoa</taxon>
        <taxon>Arthropoda</taxon>
        <taxon>Hexapoda</taxon>
        <taxon>Insecta</taxon>
        <taxon>Pterygota</taxon>
        <taxon>Neoptera</taxon>
        <taxon>Endopterygota</taxon>
        <taxon>Hymenoptera</taxon>
        <taxon>Apocrita</taxon>
        <taxon>Ichneumonoidea</taxon>
        <taxon>Braconidae</taxon>
        <taxon>Microgastrinae</taxon>
        <taxon>Cotesia</taxon>
    </lineage>
</organism>
<evidence type="ECO:0000256" key="1">
    <source>
        <dbReference type="SAM" id="MobiDB-lite"/>
    </source>
</evidence>
<accession>A0AAV7IFK7</accession>
<dbReference type="Proteomes" id="UP000826195">
    <property type="component" value="Unassembled WGS sequence"/>
</dbReference>
<proteinExistence type="predicted"/>
<feature type="region of interest" description="Disordered" evidence="1">
    <location>
        <begin position="102"/>
        <end position="172"/>
    </location>
</feature>
<protein>
    <submittedName>
        <fullName evidence="2">Uncharacterized protein</fullName>
    </submittedName>
</protein>
<gene>
    <name evidence="2" type="ORF">KQX54_002976</name>
</gene>
<evidence type="ECO:0000313" key="3">
    <source>
        <dbReference type="Proteomes" id="UP000826195"/>
    </source>
</evidence>
<dbReference type="AlphaFoldDB" id="A0AAV7IFK7"/>
<keyword evidence="3" id="KW-1185">Reference proteome</keyword>
<evidence type="ECO:0000313" key="2">
    <source>
        <dbReference type="EMBL" id="KAH0551913.1"/>
    </source>
</evidence>
<feature type="compositionally biased region" description="Low complexity" evidence="1">
    <location>
        <begin position="154"/>
        <end position="163"/>
    </location>
</feature>